<evidence type="ECO:0000256" key="3">
    <source>
        <dbReference type="ARBA" id="ARBA00022692"/>
    </source>
</evidence>
<keyword evidence="7 9" id="KW-0472">Membrane</keyword>
<feature type="domain" description="Cytochrome c" evidence="11">
    <location>
        <begin position="39"/>
        <end position="128"/>
    </location>
</feature>
<dbReference type="EMBL" id="BSPQ01000019">
    <property type="protein sequence ID" value="GLS92151.1"/>
    <property type="molecule type" value="Genomic_DNA"/>
</dbReference>
<evidence type="ECO:0000259" key="11">
    <source>
        <dbReference type="PROSITE" id="PS51007"/>
    </source>
</evidence>
<keyword evidence="3 9" id="KW-0812">Transmembrane</keyword>
<dbReference type="PANTHER" id="PTHR10266:SF3">
    <property type="entry name" value="CYTOCHROME C1, HEME PROTEIN, MITOCHONDRIAL"/>
    <property type="match status" value="1"/>
</dbReference>
<keyword evidence="5 9" id="KW-1133">Transmembrane helix</keyword>
<evidence type="ECO:0000256" key="2">
    <source>
        <dbReference type="ARBA" id="ARBA00022617"/>
    </source>
</evidence>
<proteinExistence type="predicted"/>
<dbReference type="InterPro" id="IPR009056">
    <property type="entry name" value="Cyt_c-like_dom"/>
</dbReference>
<keyword evidence="4 8" id="KW-0479">Metal-binding</keyword>
<keyword evidence="13" id="KW-1185">Reference proteome</keyword>
<sequence length="248" mass="28033">MKKLMIALVALLFTFPMFASAAGGNVHLEKANYDLSDKASLQNGAKLFMNYCFACHSTGHQRYQRVATDLGIPDELMRENLIFTDSKIGDLMHNSMDKKESAKWFGAAPPDLTLEARLRGADWIYTYLHSFYVDESRPFGVNNTVFPDVGMPHVLEELQGISTPTYEVVVDADGIEHKTVVALTSDETGEMSSDEYDQAVLDLVNFLVYAGEPNKLERQSLGIWVLAFLFVLFIVSYLLKKEYWRDIH</sequence>
<evidence type="ECO:0000256" key="7">
    <source>
        <dbReference type="ARBA" id="ARBA00023136"/>
    </source>
</evidence>
<protein>
    <submittedName>
        <fullName evidence="12">Cytochrome c</fullName>
    </submittedName>
</protein>
<dbReference type="PROSITE" id="PS51007">
    <property type="entry name" value="CYTC"/>
    <property type="match status" value="1"/>
</dbReference>
<evidence type="ECO:0000313" key="12">
    <source>
        <dbReference type="EMBL" id="GLS92151.1"/>
    </source>
</evidence>
<feature type="signal peptide" evidence="10">
    <location>
        <begin position="1"/>
        <end position="21"/>
    </location>
</feature>
<evidence type="ECO:0000256" key="10">
    <source>
        <dbReference type="SAM" id="SignalP"/>
    </source>
</evidence>
<evidence type="ECO:0000256" key="4">
    <source>
        <dbReference type="ARBA" id="ARBA00022723"/>
    </source>
</evidence>
<evidence type="ECO:0000256" key="8">
    <source>
        <dbReference type="PROSITE-ProRule" id="PRU00433"/>
    </source>
</evidence>
<evidence type="ECO:0000256" key="6">
    <source>
        <dbReference type="ARBA" id="ARBA00023004"/>
    </source>
</evidence>
<organism evidence="12 13">
    <name type="scientific">Psychromonas marina</name>
    <dbReference type="NCBI Taxonomy" id="88364"/>
    <lineage>
        <taxon>Bacteria</taxon>
        <taxon>Pseudomonadati</taxon>
        <taxon>Pseudomonadota</taxon>
        <taxon>Gammaproteobacteria</taxon>
        <taxon>Alteromonadales</taxon>
        <taxon>Psychromonadaceae</taxon>
        <taxon>Psychromonas</taxon>
    </lineage>
</organism>
<comment type="caution">
    <text evidence="12">The sequence shown here is derived from an EMBL/GenBank/DDBJ whole genome shotgun (WGS) entry which is preliminary data.</text>
</comment>
<dbReference type="Pfam" id="PF02167">
    <property type="entry name" value="Cytochrom_C1"/>
    <property type="match status" value="1"/>
</dbReference>
<evidence type="ECO:0000256" key="5">
    <source>
        <dbReference type="ARBA" id="ARBA00022989"/>
    </source>
</evidence>
<accession>A0ABQ6E481</accession>
<dbReference type="PANTHER" id="PTHR10266">
    <property type="entry name" value="CYTOCHROME C1"/>
    <property type="match status" value="1"/>
</dbReference>
<keyword evidence="10" id="KW-0732">Signal</keyword>
<keyword evidence="6 8" id="KW-0408">Iron</keyword>
<dbReference type="InterPro" id="IPR002326">
    <property type="entry name" value="Cyt_c1"/>
</dbReference>
<evidence type="ECO:0000256" key="1">
    <source>
        <dbReference type="ARBA" id="ARBA00004370"/>
    </source>
</evidence>
<evidence type="ECO:0000313" key="13">
    <source>
        <dbReference type="Proteomes" id="UP001157353"/>
    </source>
</evidence>
<keyword evidence="2 8" id="KW-0349">Heme</keyword>
<evidence type="ECO:0000256" key="9">
    <source>
        <dbReference type="SAM" id="Phobius"/>
    </source>
</evidence>
<feature type="chain" id="PRO_5047165346" evidence="10">
    <location>
        <begin position="22"/>
        <end position="248"/>
    </location>
</feature>
<dbReference type="RefSeq" id="WP_284205247.1">
    <property type="nucleotide sequence ID" value="NZ_BSPQ01000019.1"/>
</dbReference>
<dbReference type="Proteomes" id="UP001157353">
    <property type="component" value="Unassembled WGS sequence"/>
</dbReference>
<dbReference type="Gene3D" id="1.10.760.10">
    <property type="entry name" value="Cytochrome c-like domain"/>
    <property type="match status" value="1"/>
</dbReference>
<comment type="subcellular location">
    <subcellularLocation>
        <location evidence="1">Membrane</location>
    </subcellularLocation>
</comment>
<gene>
    <name evidence="12" type="ORF">GCM10007916_32210</name>
</gene>
<reference evidence="13" key="1">
    <citation type="journal article" date="2019" name="Int. J. Syst. Evol. Microbiol.">
        <title>The Global Catalogue of Microorganisms (GCM) 10K type strain sequencing project: providing services to taxonomists for standard genome sequencing and annotation.</title>
        <authorList>
            <consortium name="The Broad Institute Genomics Platform"/>
            <consortium name="The Broad Institute Genome Sequencing Center for Infectious Disease"/>
            <person name="Wu L."/>
            <person name="Ma J."/>
        </authorList>
    </citation>
    <scope>NUCLEOTIDE SEQUENCE [LARGE SCALE GENOMIC DNA]</scope>
    <source>
        <strain evidence="13">NBRC 103166</strain>
    </source>
</reference>
<dbReference type="InterPro" id="IPR036909">
    <property type="entry name" value="Cyt_c-like_dom_sf"/>
</dbReference>
<dbReference type="SUPFAM" id="SSF46626">
    <property type="entry name" value="Cytochrome c"/>
    <property type="match status" value="1"/>
</dbReference>
<feature type="transmembrane region" description="Helical" evidence="9">
    <location>
        <begin position="221"/>
        <end position="239"/>
    </location>
</feature>
<name>A0ABQ6E481_9GAMM</name>